<dbReference type="PANTHER" id="PTHR21229">
    <property type="entry name" value="LUNG SEVEN TRANSMEMBRANE RECEPTOR"/>
    <property type="match status" value="1"/>
</dbReference>
<name>A0AAU9MH31_9ASTR</name>
<evidence type="ECO:0000259" key="2">
    <source>
        <dbReference type="Pfam" id="PF21904"/>
    </source>
</evidence>
<dbReference type="Pfam" id="PF21904">
    <property type="entry name" value="CAND6-7_N"/>
    <property type="match status" value="1"/>
</dbReference>
<keyword evidence="1" id="KW-0812">Transmembrane</keyword>
<evidence type="ECO:0000313" key="4">
    <source>
        <dbReference type="Proteomes" id="UP001157418"/>
    </source>
</evidence>
<feature type="transmembrane region" description="Helical" evidence="1">
    <location>
        <begin position="370"/>
        <end position="390"/>
    </location>
</feature>
<feature type="transmembrane region" description="Helical" evidence="1">
    <location>
        <begin position="196"/>
        <end position="216"/>
    </location>
</feature>
<proteinExistence type="predicted"/>
<protein>
    <recommendedName>
        <fullName evidence="2">CAND6/7 N-terminal domain-containing protein</fullName>
    </recommendedName>
</protein>
<feature type="transmembrane region" description="Helical" evidence="1">
    <location>
        <begin position="327"/>
        <end position="350"/>
    </location>
</feature>
<feature type="transmembrane region" description="Helical" evidence="1">
    <location>
        <begin position="396"/>
        <end position="415"/>
    </location>
</feature>
<feature type="transmembrane region" description="Helical" evidence="1">
    <location>
        <begin position="262"/>
        <end position="282"/>
    </location>
</feature>
<keyword evidence="1" id="KW-0472">Membrane</keyword>
<keyword evidence="4" id="KW-1185">Reference proteome</keyword>
<reference evidence="3 4" key="1">
    <citation type="submission" date="2022-01" db="EMBL/GenBank/DDBJ databases">
        <authorList>
            <person name="Xiong W."/>
            <person name="Schranz E."/>
        </authorList>
    </citation>
    <scope>NUCLEOTIDE SEQUENCE [LARGE SCALE GENOMIC DNA]</scope>
</reference>
<evidence type="ECO:0000256" key="1">
    <source>
        <dbReference type="SAM" id="Phobius"/>
    </source>
</evidence>
<accession>A0AAU9MH31</accession>
<evidence type="ECO:0000313" key="3">
    <source>
        <dbReference type="EMBL" id="CAH1421230.1"/>
    </source>
</evidence>
<dbReference type="PANTHER" id="PTHR21229:SF2">
    <property type="entry name" value="RE59932P"/>
    <property type="match status" value="1"/>
</dbReference>
<comment type="caution">
    <text evidence="3">The sequence shown here is derived from an EMBL/GenBank/DDBJ whole genome shotgun (WGS) entry which is preliminary data.</text>
</comment>
<feature type="transmembrane region" description="Helical" evidence="1">
    <location>
        <begin position="294"/>
        <end position="315"/>
    </location>
</feature>
<organism evidence="3 4">
    <name type="scientific">Lactuca virosa</name>
    <dbReference type="NCBI Taxonomy" id="75947"/>
    <lineage>
        <taxon>Eukaryota</taxon>
        <taxon>Viridiplantae</taxon>
        <taxon>Streptophyta</taxon>
        <taxon>Embryophyta</taxon>
        <taxon>Tracheophyta</taxon>
        <taxon>Spermatophyta</taxon>
        <taxon>Magnoliopsida</taxon>
        <taxon>eudicotyledons</taxon>
        <taxon>Gunneridae</taxon>
        <taxon>Pentapetalae</taxon>
        <taxon>asterids</taxon>
        <taxon>campanulids</taxon>
        <taxon>Asterales</taxon>
        <taxon>Asteraceae</taxon>
        <taxon>Cichorioideae</taxon>
        <taxon>Cichorieae</taxon>
        <taxon>Lactucinae</taxon>
        <taxon>Lactuca</taxon>
    </lineage>
</organism>
<dbReference type="Proteomes" id="UP001157418">
    <property type="component" value="Unassembled WGS sequence"/>
</dbReference>
<dbReference type="AlphaFoldDB" id="A0AAU9MH31"/>
<feature type="transmembrane region" description="Helical" evidence="1">
    <location>
        <begin position="228"/>
        <end position="250"/>
    </location>
</feature>
<sequence length="439" mass="50251">MTHSLRIPIRALSLLSSKMRNLAKILTVLLLIFFVFTAPSTADIKSVKIRSDDRDLIVFEEFTFTHTGNVSVAISSVSVSSIQVTSNLSRPDLSRIGFFLVSDDALDYMYYYESVSCYLDSKYIALLFTFQDISPLPQSSFNKSYAVTYPNLYSLRFANCNPLSRATMDVRTELYNIHNGTTKDYLSAEQTMIPSIFFTFSIIYLCFLAVWVLVCIMNYRSAHWIHLLLGELLVMKGLNLLCAAMVQHSIKVTGTPPLGWNVFLYVFQFNRSVLFYTLIAVIFDGCSFLKRVFLANRTVMFVIPLQVFVTIASIAEMQVLAEESWDWGLGLYFADTFCSILLNVLIGFMVFETDRNLENYFATLSLIRPFYVAFIVYSCIACVLGIGSFVDYSSSWVMAVEIASLIFYIVMFFFFRPFEKNKYFDQLNLQPQVTPEFEL</sequence>
<gene>
    <name evidence="3" type="ORF">LVIROSA_LOCUS8642</name>
</gene>
<dbReference type="GO" id="GO:0016020">
    <property type="term" value="C:membrane"/>
    <property type="evidence" value="ECO:0007669"/>
    <property type="project" value="InterPro"/>
</dbReference>
<dbReference type="GO" id="GO:0005794">
    <property type="term" value="C:Golgi apparatus"/>
    <property type="evidence" value="ECO:0007669"/>
    <property type="project" value="TreeGrafter"/>
</dbReference>
<feature type="domain" description="CAND6/7 N-terminal" evidence="2">
    <location>
        <begin position="45"/>
        <end position="176"/>
    </location>
</feature>
<dbReference type="InterPro" id="IPR054103">
    <property type="entry name" value="CAND6-7_N"/>
</dbReference>
<keyword evidence="1" id="KW-1133">Transmembrane helix</keyword>
<dbReference type="EMBL" id="CAKMRJ010001112">
    <property type="protein sequence ID" value="CAH1421230.1"/>
    <property type="molecule type" value="Genomic_DNA"/>
</dbReference>
<dbReference type="InterPro" id="IPR009637">
    <property type="entry name" value="GPR107/GPR108-like"/>
</dbReference>